<dbReference type="AlphaFoldDB" id="A0AAQ3WSE4"/>
<sequence length="69" mass="7836">MLAFTVSLFLTPWLILLGCRYLPTGSRGGNPLVLIHKAPVTFNKKTRVLKDFFFEKHIEEPSQGSEESE</sequence>
<dbReference type="Proteomes" id="UP001341281">
    <property type="component" value="Chromosome 04"/>
</dbReference>
<accession>A0AAQ3WSE4</accession>
<evidence type="ECO:0000313" key="3">
    <source>
        <dbReference type="Proteomes" id="UP001341281"/>
    </source>
</evidence>
<dbReference type="EMBL" id="CP144748">
    <property type="protein sequence ID" value="WVZ72327.1"/>
    <property type="molecule type" value="Genomic_DNA"/>
</dbReference>
<proteinExistence type="predicted"/>
<gene>
    <name evidence="2" type="ORF">U9M48_020805</name>
</gene>
<protein>
    <submittedName>
        <fullName evidence="2">Uncharacterized protein</fullName>
    </submittedName>
</protein>
<keyword evidence="3" id="KW-1185">Reference proteome</keyword>
<keyword evidence="1" id="KW-0732">Signal</keyword>
<name>A0AAQ3WSE4_PASNO</name>
<reference evidence="2 3" key="1">
    <citation type="submission" date="2024-02" db="EMBL/GenBank/DDBJ databases">
        <title>High-quality chromosome-scale genome assembly of Pensacola bahiagrass (Paspalum notatum Flugge var. saurae).</title>
        <authorList>
            <person name="Vega J.M."/>
            <person name="Podio M."/>
            <person name="Orjuela J."/>
            <person name="Siena L.A."/>
            <person name="Pessino S.C."/>
            <person name="Combes M.C."/>
            <person name="Mariac C."/>
            <person name="Albertini E."/>
            <person name="Pupilli F."/>
            <person name="Ortiz J.P.A."/>
            <person name="Leblanc O."/>
        </authorList>
    </citation>
    <scope>NUCLEOTIDE SEQUENCE [LARGE SCALE GENOMIC DNA]</scope>
    <source>
        <strain evidence="2">R1</strain>
        <tissue evidence="2">Leaf</tissue>
    </source>
</reference>
<organism evidence="2 3">
    <name type="scientific">Paspalum notatum var. saurae</name>
    <dbReference type="NCBI Taxonomy" id="547442"/>
    <lineage>
        <taxon>Eukaryota</taxon>
        <taxon>Viridiplantae</taxon>
        <taxon>Streptophyta</taxon>
        <taxon>Embryophyta</taxon>
        <taxon>Tracheophyta</taxon>
        <taxon>Spermatophyta</taxon>
        <taxon>Magnoliopsida</taxon>
        <taxon>Liliopsida</taxon>
        <taxon>Poales</taxon>
        <taxon>Poaceae</taxon>
        <taxon>PACMAD clade</taxon>
        <taxon>Panicoideae</taxon>
        <taxon>Andropogonodae</taxon>
        <taxon>Paspaleae</taxon>
        <taxon>Paspalinae</taxon>
        <taxon>Paspalum</taxon>
    </lineage>
</organism>
<feature type="signal peptide" evidence="1">
    <location>
        <begin position="1"/>
        <end position="28"/>
    </location>
</feature>
<feature type="chain" id="PRO_5042962443" evidence="1">
    <location>
        <begin position="29"/>
        <end position="69"/>
    </location>
</feature>
<evidence type="ECO:0000313" key="2">
    <source>
        <dbReference type="EMBL" id="WVZ72327.1"/>
    </source>
</evidence>
<evidence type="ECO:0000256" key="1">
    <source>
        <dbReference type="SAM" id="SignalP"/>
    </source>
</evidence>